<keyword evidence="5" id="KW-0131">Cell cycle</keyword>
<evidence type="ECO:0000259" key="8">
    <source>
        <dbReference type="Pfam" id="PF21282"/>
    </source>
</evidence>
<dbReference type="GO" id="GO:0005680">
    <property type="term" value="C:anaphase-promoting complex"/>
    <property type="evidence" value="ECO:0007669"/>
    <property type="project" value="InterPro"/>
</dbReference>
<proteinExistence type="inferred from homology"/>
<feature type="domain" description="Anaphase-promoting complex subunit 1 beta-sandwich" evidence="8">
    <location>
        <begin position="1530"/>
        <end position="1617"/>
    </location>
</feature>
<dbReference type="GO" id="GO:0051301">
    <property type="term" value="P:cell division"/>
    <property type="evidence" value="ECO:0007669"/>
    <property type="project" value="UniProtKB-KW"/>
</dbReference>
<name>A0A8H7QWJ9_9FUNG</name>
<keyword evidence="4" id="KW-0498">Mitosis</keyword>
<dbReference type="EMBL" id="JAEPRD010000093">
    <property type="protein sequence ID" value="KAG2199662.1"/>
    <property type="molecule type" value="Genomic_DNA"/>
</dbReference>
<dbReference type="GO" id="GO:0031145">
    <property type="term" value="P:anaphase-promoting complex-dependent catabolic process"/>
    <property type="evidence" value="ECO:0007669"/>
    <property type="project" value="TreeGrafter"/>
</dbReference>
<evidence type="ECO:0000259" key="7">
    <source>
        <dbReference type="Pfam" id="PF12859"/>
    </source>
</evidence>
<dbReference type="InterPro" id="IPR024990">
    <property type="entry name" value="Apc1"/>
</dbReference>
<evidence type="ECO:0000256" key="6">
    <source>
        <dbReference type="SAM" id="MobiDB-lite"/>
    </source>
</evidence>
<sequence>MLTELERYEPFGKKCMEAKAHFTQDTQNESIMDFSKITFSSSQVTSAAPPPTFHKLFSISDTSTINMGTGFNERKINHTGKLENLALDLEQEIYVQGSTVVWSRAGYILKTFDYSKEKQLIQQVLFAWFPFHSASDPTSKPAADINAHDMEGEDRIVDDYWQKKGPQSIINYNSVGAIIQDTIPFVEGNKVQRRTLCIVFQNNIRIHCEDGMSFTSQIPFEIGDVVPLDVGLLVSRKHEPKIKSRNRKPLQTGAASFFVTVTHPLRGACPVKTKEVSHTGINTLPEQFTSPQKLLFATTKSSETGRLPVVVTLNIKENKHYIWTYDRRKEKNQLPKTSQTPTTKKRKASQAYVSKKLPGTLNRKKSKLNAADSPRAQFHEDYISDDEMLHENEAERDLWHELLDNSEITLRLLWRESHGTKMPAKLKGVKDVKSQSFLIHDLNGQELICILNNTLGSLQVINLSKATQLLNDCIEFKTPAKLAIPINATRDSYHDLLFVDANGSLEIYVDKGARLSLTQPKQGNLVNLIDPVYDRFTAIYENGQMFRYRLQLRPKTSLVRDCLAAISCATSFYFPKIWCRYLKLAHITPLVNDSDRIHADEWQVFFVTLLSFLSLKKQGYYTGTKKPASSQAAVRDIKLQQIKASNIEYMTQKLGFMAITPELNYDYLLDENYYQGVPAPWIDRVITFRPKDYMEEELYLDSFEFTEIVKSLHIIYEDYRINKSMKMQANLLGYLLLQSTVILKNKDWIEYYKSQGLNPLFTVNLTLVGDEPREILIEPPNIQICLRQMTPNTSSNPTLLSSFGVNTLEPATGHCHHNYARTVKNLWSLYGAINTGEKTILLDRMVAERITRNDIEILIDTVSFPILEALDYLKENPMINWSKESYTVIGRNDMYKQLKLKPTVCDPNTEIFKLPFQKESDHSQSVNDLIEGCSAAPVITCPYKTDILNMETERLRFGFGGVIEKVRVMLDGSRIPDIEVEVLPDTSDDDITREHQAHVILAVKRTLSVGVGRAIFAYGTYVPDLTRVPPIEPLVLSGKILPLRKIVNLDEQFYGPDFLHWPEFHNGVAAGLRISPSNNINDSWIAFCYPTELGPEHGGLLLALGLNGTLKKLSVVDWYQFISQPCDLVSVGFLLGTAAAFRGTMDVKAAKLISVHVPELLPAGSNSFAQPISVQAASILGIGLLYMNSSSRVMTMTMFNEIGKNASTSNPILKPGAEVFALSAGFSLGLITLGAGDDILRLDPQMCNKLNHLITGRSVIFTEDGLEEKVDQNIATDVTSAGATIALALMYLKTENVRVAQSIDMLKTRPYLNYVQPHYLLLRVVAKSLIMWSTILPTVDWIESQVPEFIVEDMNNPDLPPTDLEVTKQAMYNIIGGACLSVGLRYAGSKNEDALECLTVYLDKFGRMLGIPEYNPQQKITRVAIRTCLGVVCTAAAMVMAGTGNLELLTRLELLNDRLAPDMDYGNHMAVGMSLGMLFVGLGGYTLTTSNEAIAGLLCAFYPFYPMNSEDNQDHLQAFRHLWVLAVDSRWLMPFDVDSKKPCRVPMRLEIYEDNGKSLLQRKVRHMRIEAPSVVPDYKLIKSIHLDGDRYWPLFINMGSGEYQESIIKSGLMYVKKKKGKKSYEEDPFGKRSLTW</sequence>
<dbReference type="InterPro" id="IPR011989">
    <property type="entry name" value="ARM-like"/>
</dbReference>
<feature type="domain" description="Anaphase-promoting complex subunit 1 N-terminal" evidence="7">
    <location>
        <begin position="86"/>
        <end position="241"/>
    </location>
</feature>
<evidence type="ECO:0000256" key="5">
    <source>
        <dbReference type="ARBA" id="ARBA00023306"/>
    </source>
</evidence>
<gene>
    <name evidence="9" type="ORF">INT47_005187</name>
</gene>
<dbReference type="GO" id="GO:0007091">
    <property type="term" value="P:metaphase/anaphase transition of mitotic cell cycle"/>
    <property type="evidence" value="ECO:0007669"/>
    <property type="project" value="TreeGrafter"/>
</dbReference>
<feature type="domain" description="Anaphase-promoting complex subunit 1 N-terminal" evidence="7">
    <location>
        <begin position="437"/>
        <end position="609"/>
    </location>
</feature>
<dbReference type="GO" id="GO:0070979">
    <property type="term" value="P:protein K11-linked ubiquitination"/>
    <property type="evidence" value="ECO:0007669"/>
    <property type="project" value="TreeGrafter"/>
</dbReference>
<organism evidence="9 10">
    <name type="scientific">Mucor saturninus</name>
    <dbReference type="NCBI Taxonomy" id="64648"/>
    <lineage>
        <taxon>Eukaryota</taxon>
        <taxon>Fungi</taxon>
        <taxon>Fungi incertae sedis</taxon>
        <taxon>Mucoromycota</taxon>
        <taxon>Mucoromycotina</taxon>
        <taxon>Mucoromycetes</taxon>
        <taxon>Mucorales</taxon>
        <taxon>Mucorineae</taxon>
        <taxon>Mucoraceae</taxon>
        <taxon>Mucor</taxon>
    </lineage>
</organism>
<evidence type="ECO:0008006" key="11">
    <source>
        <dbReference type="Google" id="ProtNLM"/>
    </source>
</evidence>
<dbReference type="PANTHER" id="PTHR12827:SF3">
    <property type="entry name" value="ANAPHASE-PROMOTING COMPLEX SUBUNIT 1"/>
    <property type="match status" value="1"/>
</dbReference>
<evidence type="ECO:0000256" key="1">
    <source>
        <dbReference type="ARBA" id="ARBA00010547"/>
    </source>
</evidence>
<comment type="caution">
    <text evidence="9">The sequence shown here is derived from an EMBL/GenBank/DDBJ whole genome shotgun (WGS) entry which is preliminary data.</text>
</comment>
<feature type="region of interest" description="Disordered" evidence="6">
    <location>
        <begin position="332"/>
        <end position="351"/>
    </location>
</feature>
<keyword evidence="3" id="KW-0677">Repeat</keyword>
<dbReference type="Pfam" id="PF12859">
    <property type="entry name" value="ANAPC1"/>
    <property type="match status" value="3"/>
</dbReference>
<accession>A0A8H7QWJ9</accession>
<dbReference type="Gene3D" id="1.25.10.10">
    <property type="entry name" value="Leucine-rich Repeat Variant"/>
    <property type="match status" value="2"/>
</dbReference>
<evidence type="ECO:0000256" key="4">
    <source>
        <dbReference type="ARBA" id="ARBA00022776"/>
    </source>
</evidence>
<dbReference type="OrthoDB" id="26401at2759"/>
<evidence type="ECO:0000313" key="9">
    <source>
        <dbReference type="EMBL" id="KAG2199662.1"/>
    </source>
</evidence>
<keyword evidence="10" id="KW-1185">Reference proteome</keyword>
<dbReference type="InterPro" id="IPR049255">
    <property type="entry name" value="Apc1_N"/>
</dbReference>
<reference evidence="9" key="1">
    <citation type="submission" date="2020-12" db="EMBL/GenBank/DDBJ databases">
        <title>Metabolic potential, ecology and presence of endohyphal bacteria is reflected in genomic diversity of Mucoromycotina.</title>
        <authorList>
            <person name="Muszewska A."/>
            <person name="Okrasinska A."/>
            <person name="Steczkiewicz K."/>
            <person name="Drgas O."/>
            <person name="Orlowska M."/>
            <person name="Perlinska-Lenart U."/>
            <person name="Aleksandrzak-Piekarczyk T."/>
            <person name="Szatraj K."/>
            <person name="Zielenkiewicz U."/>
            <person name="Pilsyk S."/>
            <person name="Malc E."/>
            <person name="Mieczkowski P."/>
            <person name="Kruszewska J.S."/>
            <person name="Biernat P."/>
            <person name="Pawlowska J."/>
        </authorList>
    </citation>
    <scope>NUCLEOTIDE SEQUENCE</scope>
    <source>
        <strain evidence="9">WA0000017839</strain>
    </source>
</reference>
<keyword evidence="2" id="KW-0132">Cell division</keyword>
<evidence type="ECO:0000313" key="10">
    <source>
        <dbReference type="Proteomes" id="UP000603453"/>
    </source>
</evidence>
<dbReference type="PANTHER" id="PTHR12827">
    <property type="entry name" value="MEIOTIC CHECKPOINT REGULATOR TSG24 FAMILY MEMBER"/>
    <property type="match status" value="1"/>
</dbReference>
<dbReference type="Pfam" id="PF21282">
    <property type="entry name" value="APC1_3rd"/>
    <property type="match status" value="1"/>
</dbReference>
<comment type="similarity">
    <text evidence="1">Belongs to the APC1 family.</text>
</comment>
<feature type="domain" description="Anaphase-promoting complex subunit 1 N-terminal" evidence="7">
    <location>
        <begin position="251"/>
        <end position="371"/>
    </location>
</feature>
<dbReference type="Proteomes" id="UP000603453">
    <property type="component" value="Unassembled WGS sequence"/>
</dbReference>
<evidence type="ECO:0000256" key="3">
    <source>
        <dbReference type="ARBA" id="ARBA00022737"/>
    </source>
</evidence>
<evidence type="ECO:0000256" key="2">
    <source>
        <dbReference type="ARBA" id="ARBA00022618"/>
    </source>
</evidence>
<protein>
    <recommendedName>
        <fullName evidence="11">Anaphase-promoting complex subunit 1</fullName>
    </recommendedName>
</protein>
<dbReference type="GO" id="GO:0060090">
    <property type="term" value="F:molecular adaptor activity"/>
    <property type="evidence" value="ECO:0007669"/>
    <property type="project" value="TreeGrafter"/>
</dbReference>
<dbReference type="InterPro" id="IPR048971">
    <property type="entry name" value="Apc1_3rd"/>
</dbReference>